<dbReference type="SUPFAM" id="SSF64182">
    <property type="entry name" value="DHH phosphoesterases"/>
    <property type="match status" value="1"/>
</dbReference>
<gene>
    <name evidence="2" type="ORF">PYK22_02439</name>
</gene>
<dbReference type="STRING" id="454194.PYK22_02439"/>
<dbReference type="PANTHER" id="PTHR47618">
    <property type="entry name" value="BIFUNCTIONAL OLIGORIBONUCLEASE AND PAP PHOSPHATASE NRNA"/>
    <property type="match status" value="1"/>
</dbReference>
<dbReference type="EMBL" id="CBXV010000008">
    <property type="protein sequence ID" value="CDM66409.1"/>
    <property type="molecule type" value="Genomic_DNA"/>
</dbReference>
<dbReference type="OrthoDB" id="503176at2"/>
<proteinExistence type="predicted"/>
<dbReference type="RefSeq" id="WP_083437829.1">
    <property type="nucleotide sequence ID" value="NZ_CBXV010000008.1"/>
</dbReference>
<reference evidence="2 3" key="2">
    <citation type="submission" date="2015-01" db="EMBL/GenBank/DDBJ databases">
        <title>Complete genome sequence of Pyrinomonas methylaliphatogenes type strain K22T.</title>
        <authorList>
            <person name="Lee K.C.Y."/>
            <person name="Power J.F."/>
            <person name="Dunfield P.F."/>
            <person name="Morgan X.C."/>
            <person name="Huttenhower C."/>
            <person name="Stott M.B."/>
        </authorList>
    </citation>
    <scope>NUCLEOTIDE SEQUENCE [LARGE SCALE GENOMIC DNA]</scope>
    <source>
        <strain evidence="2 3">K22</strain>
    </source>
</reference>
<keyword evidence="3" id="KW-1185">Reference proteome</keyword>
<name>A0A0B6X1G6_9BACT</name>
<protein>
    <submittedName>
        <fullName evidence="2">Exopolyphosphatase-like enzyme</fullName>
    </submittedName>
</protein>
<organism evidence="2 3">
    <name type="scientific">Pyrinomonas methylaliphatogenes</name>
    <dbReference type="NCBI Taxonomy" id="454194"/>
    <lineage>
        <taxon>Bacteria</taxon>
        <taxon>Pseudomonadati</taxon>
        <taxon>Acidobacteriota</taxon>
        <taxon>Blastocatellia</taxon>
        <taxon>Blastocatellales</taxon>
        <taxon>Pyrinomonadaceae</taxon>
        <taxon>Pyrinomonas</taxon>
    </lineage>
</organism>
<evidence type="ECO:0000256" key="1">
    <source>
        <dbReference type="SAM" id="MobiDB-lite"/>
    </source>
</evidence>
<dbReference type="AlphaFoldDB" id="A0A0B6X1G6"/>
<feature type="compositionally biased region" description="Basic and acidic residues" evidence="1">
    <location>
        <begin position="388"/>
        <end position="398"/>
    </location>
</feature>
<sequence>MERERYKVVEGSTETKEQTAPSLPAGSKAAELAALLERHRGERHIIVLQSFPDPDAISSALAHQMIAARYEIECDIAYDGVISHHENVALVELLDIPLIRLTERDDVARYHASVFVDTQGTTTRLTERLAEARVPVLAIVDHHEFQNVIEAEFVDIRHVGATATIYTEYLQDGLLPLDRTDESHVRLATALMHGIRSETGGMVRARREDYMAAAYLAEFVNQTTLAAILSIERSRKAMDIIKIALESRIVRDNYSIAGVGYVRYEDRDAIPQAADFLLTEENVHTAIVYGIVIKPGEREMVIGSLRTRKATLNPDAFLKEALGSSDSGRYYGGGRREAGGFEIPVGFLAGTYEEEFMRWKWYLYDRQIKRKFWTKLGVLEAIEQKREQEIESQLRGRNPDSSPTKPE</sequence>
<evidence type="ECO:0000313" key="2">
    <source>
        <dbReference type="EMBL" id="CDM66409.1"/>
    </source>
</evidence>
<dbReference type="InterPro" id="IPR051319">
    <property type="entry name" value="Oligoribo/pAp-PDE_c-di-AMP_PDE"/>
</dbReference>
<evidence type="ECO:0000313" key="3">
    <source>
        <dbReference type="Proteomes" id="UP000031518"/>
    </source>
</evidence>
<dbReference type="Proteomes" id="UP000031518">
    <property type="component" value="Unassembled WGS sequence"/>
</dbReference>
<accession>A0A0B6X1G6</accession>
<dbReference type="InterPro" id="IPR038763">
    <property type="entry name" value="DHH_sf"/>
</dbReference>
<dbReference type="Gene3D" id="3.90.1640.10">
    <property type="entry name" value="inorganic pyrophosphatase (n-terminal core)"/>
    <property type="match status" value="1"/>
</dbReference>
<feature type="region of interest" description="Disordered" evidence="1">
    <location>
        <begin position="1"/>
        <end position="24"/>
    </location>
</feature>
<feature type="compositionally biased region" description="Basic and acidic residues" evidence="1">
    <location>
        <begin position="1"/>
        <end position="17"/>
    </location>
</feature>
<reference evidence="2 3" key="1">
    <citation type="submission" date="2013-12" db="EMBL/GenBank/DDBJ databases">
        <authorList>
            <person name="Stott M."/>
        </authorList>
    </citation>
    <scope>NUCLEOTIDE SEQUENCE [LARGE SCALE GENOMIC DNA]</scope>
    <source>
        <strain evidence="2 3">K22</strain>
    </source>
</reference>
<feature type="region of interest" description="Disordered" evidence="1">
    <location>
        <begin position="388"/>
        <end position="407"/>
    </location>
</feature>
<dbReference type="PANTHER" id="PTHR47618:SF1">
    <property type="entry name" value="BIFUNCTIONAL OLIGORIBONUCLEASE AND PAP PHOSPHATASE NRNA"/>
    <property type="match status" value="1"/>
</dbReference>